<dbReference type="GO" id="GO:0030246">
    <property type="term" value="F:carbohydrate binding"/>
    <property type="evidence" value="ECO:0007669"/>
    <property type="project" value="TreeGrafter"/>
</dbReference>
<evidence type="ECO:0000313" key="5">
    <source>
        <dbReference type="EMBL" id="SFB91246.1"/>
    </source>
</evidence>
<feature type="domain" description="Periplasmic binding protein" evidence="4">
    <location>
        <begin position="37"/>
        <end position="296"/>
    </location>
</feature>
<evidence type="ECO:0000313" key="6">
    <source>
        <dbReference type="Proteomes" id="UP000182258"/>
    </source>
</evidence>
<dbReference type="SUPFAM" id="SSF53822">
    <property type="entry name" value="Periplasmic binding protein-like I"/>
    <property type="match status" value="1"/>
</dbReference>
<dbReference type="EMBL" id="FOMB01000001">
    <property type="protein sequence ID" value="SFB91246.1"/>
    <property type="molecule type" value="Genomic_DNA"/>
</dbReference>
<accession>A0A1I1EWZ8</accession>
<dbReference type="InterPro" id="IPR028082">
    <property type="entry name" value="Peripla_BP_I"/>
</dbReference>
<dbReference type="Pfam" id="PF13407">
    <property type="entry name" value="Peripla_BP_4"/>
    <property type="match status" value="1"/>
</dbReference>
<dbReference type="InterPro" id="IPR025997">
    <property type="entry name" value="SBP_2_dom"/>
</dbReference>
<gene>
    <name evidence="5" type="ORF">SAMN04488059_10114</name>
</gene>
<reference evidence="5 6" key="1">
    <citation type="submission" date="2016-10" db="EMBL/GenBank/DDBJ databases">
        <authorList>
            <person name="de Groot N.N."/>
        </authorList>
    </citation>
    <scope>NUCLEOTIDE SEQUENCE [LARGE SCALE GENOMIC DNA]</scope>
    <source>
        <strain evidence="5 6">CGMCC 1.10210</strain>
    </source>
</reference>
<evidence type="ECO:0000256" key="3">
    <source>
        <dbReference type="ARBA" id="ARBA00022729"/>
    </source>
</evidence>
<dbReference type="AlphaFoldDB" id="A0A1I1EWZ8"/>
<dbReference type="CDD" id="cd19992">
    <property type="entry name" value="PBP1_ABC_xylose_binding-like"/>
    <property type="match status" value="1"/>
</dbReference>
<protein>
    <submittedName>
        <fullName evidence="5">D-xylose transport system substrate-binding protein</fullName>
    </submittedName>
</protein>
<evidence type="ECO:0000256" key="1">
    <source>
        <dbReference type="ARBA" id="ARBA00004418"/>
    </source>
</evidence>
<evidence type="ECO:0000259" key="4">
    <source>
        <dbReference type="Pfam" id="PF13407"/>
    </source>
</evidence>
<comment type="subcellular location">
    <subcellularLocation>
        <location evidence="1">Periplasm</location>
    </subcellularLocation>
</comment>
<proteinExistence type="inferred from homology"/>
<comment type="similarity">
    <text evidence="2">Belongs to the bacterial solute-binding protein 2 family.</text>
</comment>
<dbReference type="STRING" id="728005.SAMN04488059_10114"/>
<dbReference type="Gene3D" id="3.40.50.2300">
    <property type="match status" value="2"/>
</dbReference>
<keyword evidence="3" id="KW-0732">Signal</keyword>
<organism evidence="5 6">
    <name type="scientific">Devosia psychrophila</name>
    <dbReference type="NCBI Taxonomy" id="728005"/>
    <lineage>
        <taxon>Bacteria</taxon>
        <taxon>Pseudomonadati</taxon>
        <taxon>Pseudomonadota</taxon>
        <taxon>Alphaproteobacteria</taxon>
        <taxon>Hyphomicrobiales</taxon>
        <taxon>Devosiaceae</taxon>
        <taxon>Devosia</taxon>
    </lineage>
</organism>
<name>A0A1I1EWZ8_9HYPH</name>
<dbReference type="Proteomes" id="UP000182258">
    <property type="component" value="Unassembled WGS sequence"/>
</dbReference>
<dbReference type="InterPro" id="IPR050555">
    <property type="entry name" value="Bact_Solute-Bind_Prot2"/>
</dbReference>
<sequence>MQRASGMERLLSGCAMGIVALSMVTTPVAYAQDAIKVGLILPSYDQIRWQNGDQPCFEAEAEKLGMDVSTVASQMSESVQASQVENMLTQGIDVLVLRPVNAAASQGLVRMANRANVPVVAYDSLPLNADVAAFVARDAIAMAVEIAEAAVKAQPKGNYILALGDEGTNVAVEERTGYYQVLQPFLDSGAIKIVSEQYNKGWSSESSRAQVENGLTKANNDVVAVLAGNDGTAYGAIQALQAQGLAGKVWVNGVDAEPRAQELITQGDLTLSNFTDYCQSGQEAARIAKKLVTGEELGLTATFNNGLKDVPWFQVDKFNVTKDNLPELQESMSWWFKKP</sequence>
<evidence type="ECO:0000256" key="2">
    <source>
        <dbReference type="ARBA" id="ARBA00007639"/>
    </source>
</evidence>
<dbReference type="PANTHER" id="PTHR30036:SF1">
    <property type="entry name" value="D-XYLOSE-BINDING PERIPLASMIC PROTEIN"/>
    <property type="match status" value="1"/>
</dbReference>
<dbReference type="GO" id="GO:0030288">
    <property type="term" value="C:outer membrane-bounded periplasmic space"/>
    <property type="evidence" value="ECO:0007669"/>
    <property type="project" value="TreeGrafter"/>
</dbReference>
<dbReference type="PANTHER" id="PTHR30036">
    <property type="entry name" value="D-XYLOSE-BINDING PERIPLASMIC PROTEIN"/>
    <property type="match status" value="1"/>
</dbReference>